<dbReference type="EMBL" id="CASHTH010001251">
    <property type="protein sequence ID" value="CAI8013298.1"/>
    <property type="molecule type" value="Genomic_DNA"/>
</dbReference>
<reference evidence="1" key="1">
    <citation type="submission" date="2023-03" db="EMBL/GenBank/DDBJ databases">
        <authorList>
            <person name="Steffen K."/>
            <person name="Cardenas P."/>
        </authorList>
    </citation>
    <scope>NUCLEOTIDE SEQUENCE</scope>
</reference>
<gene>
    <name evidence="1" type="ORF">GBAR_LOCUS8452</name>
</gene>
<sequence length="120" mass="12773">MLGLQIGSDRRCDDDGVRGRGRGLELTLTCAVSRTQSAGMTWYGDAARGWSAPRTASSLASYQGGSPPSISSLRWSFSLPETNETLLTGVSVDCGVGRIFVLRRGQSHREVALLSGCHGE</sequence>
<dbReference type="Proteomes" id="UP001174909">
    <property type="component" value="Unassembled WGS sequence"/>
</dbReference>
<evidence type="ECO:0000313" key="1">
    <source>
        <dbReference type="EMBL" id="CAI8013298.1"/>
    </source>
</evidence>
<name>A0AA35W9P6_GEOBA</name>
<organism evidence="1 2">
    <name type="scientific">Geodia barretti</name>
    <name type="common">Barrett's horny sponge</name>
    <dbReference type="NCBI Taxonomy" id="519541"/>
    <lineage>
        <taxon>Eukaryota</taxon>
        <taxon>Metazoa</taxon>
        <taxon>Porifera</taxon>
        <taxon>Demospongiae</taxon>
        <taxon>Heteroscleromorpha</taxon>
        <taxon>Tetractinellida</taxon>
        <taxon>Astrophorina</taxon>
        <taxon>Geodiidae</taxon>
        <taxon>Geodia</taxon>
    </lineage>
</organism>
<comment type="caution">
    <text evidence="1">The sequence shown here is derived from an EMBL/GenBank/DDBJ whole genome shotgun (WGS) entry which is preliminary data.</text>
</comment>
<protein>
    <submittedName>
        <fullName evidence="1">Uncharacterized protein</fullName>
    </submittedName>
</protein>
<evidence type="ECO:0000313" key="2">
    <source>
        <dbReference type="Proteomes" id="UP001174909"/>
    </source>
</evidence>
<accession>A0AA35W9P6</accession>
<keyword evidence="2" id="KW-1185">Reference proteome</keyword>
<dbReference type="AlphaFoldDB" id="A0AA35W9P6"/>
<proteinExistence type="predicted"/>